<evidence type="ECO:0000313" key="1">
    <source>
        <dbReference type="EMBL" id="CAH9095503.1"/>
    </source>
</evidence>
<organism evidence="1 2">
    <name type="scientific">Cuscuta epithymum</name>
    <dbReference type="NCBI Taxonomy" id="186058"/>
    <lineage>
        <taxon>Eukaryota</taxon>
        <taxon>Viridiplantae</taxon>
        <taxon>Streptophyta</taxon>
        <taxon>Embryophyta</taxon>
        <taxon>Tracheophyta</taxon>
        <taxon>Spermatophyta</taxon>
        <taxon>Magnoliopsida</taxon>
        <taxon>eudicotyledons</taxon>
        <taxon>Gunneridae</taxon>
        <taxon>Pentapetalae</taxon>
        <taxon>asterids</taxon>
        <taxon>lamiids</taxon>
        <taxon>Solanales</taxon>
        <taxon>Convolvulaceae</taxon>
        <taxon>Cuscuteae</taxon>
        <taxon>Cuscuta</taxon>
        <taxon>Cuscuta subgen. Cuscuta</taxon>
    </lineage>
</organism>
<dbReference type="AlphaFoldDB" id="A0AAV0D8B7"/>
<dbReference type="Proteomes" id="UP001152523">
    <property type="component" value="Unassembled WGS sequence"/>
</dbReference>
<protein>
    <recommendedName>
        <fullName evidence="3">RNase H type-1 domain-containing protein</fullName>
    </recommendedName>
</protein>
<sequence>MFASEMAMERGYVEFQVETDVELSISVLRNNLVRYEGVRTFRQKAQEAGLKFGHVYREGNKAAHYLAAQSPLPAQIMFFDQVSQLPIQARRSFYADLFGFPHFRF</sequence>
<accession>A0AAV0D8B7</accession>
<keyword evidence="2" id="KW-1185">Reference proteome</keyword>
<evidence type="ECO:0008006" key="3">
    <source>
        <dbReference type="Google" id="ProtNLM"/>
    </source>
</evidence>
<evidence type="ECO:0000313" key="2">
    <source>
        <dbReference type="Proteomes" id="UP001152523"/>
    </source>
</evidence>
<name>A0AAV0D8B7_9ASTE</name>
<gene>
    <name evidence="1" type="ORF">CEPIT_LOCUS13303</name>
</gene>
<proteinExistence type="predicted"/>
<dbReference type="EMBL" id="CAMAPF010000084">
    <property type="protein sequence ID" value="CAH9095503.1"/>
    <property type="molecule type" value="Genomic_DNA"/>
</dbReference>
<reference evidence="1" key="1">
    <citation type="submission" date="2022-07" db="EMBL/GenBank/DDBJ databases">
        <authorList>
            <person name="Macas J."/>
            <person name="Novak P."/>
            <person name="Neumann P."/>
        </authorList>
    </citation>
    <scope>NUCLEOTIDE SEQUENCE</scope>
</reference>
<comment type="caution">
    <text evidence="1">The sequence shown here is derived from an EMBL/GenBank/DDBJ whole genome shotgun (WGS) entry which is preliminary data.</text>
</comment>